<dbReference type="InterPro" id="IPR001087">
    <property type="entry name" value="GDSL"/>
</dbReference>
<keyword evidence="2" id="KW-0378">Hydrolase</keyword>
<evidence type="ECO:0000256" key="1">
    <source>
        <dbReference type="ARBA" id="ARBA00008668"/>
    </source>
</evidence>
<organism evidence="4 5">
    <name type="scientific">Halalkalibacter alkalisediminis</name>
    <dbReference type="NCBI Taxonomy" id="935616"/>
    <lineage>
        <taxon>Bacteria</taxon>
        <taxon>Bacillati</taxon>
        <taxon>Bacillota</taxon>
        <taxon>Bacilli</taxon>
        <taxon>Bacillales</taxon>
        <taxon>Bacillaceae</taxon>
        <taxon>Halalkalibacter</taxon>
    </lineage>
</organism>
<accession>A0ABV6NHU8</accession>
<comment type="similarity">
    <text evidence="1">Belongs to the 'GDSL' lipolytic enzyme family.</text>
</comment>
<comment type="caution">
    <text evidence="4">The sequence shown here is derived from an EMBL/GenBank/DDBJ whole genome shotgun (WGS) entry which is preliminary data.</text>
</comment>
<dbReference type="EMBL" id="JBHLTR010000022">
    <property type="protein sequence ID" value="MFC0560330.1"/>
    <property type="molecule type" value="Genomic_DNA"/>
</dbReference>
<keyword evidence="5" id="KW-1185">Reference proteome</keyword>
<name>A0ABV6NHU8_9BACI</name>
<evidence type="ECO:0000256" key="2">
    <source>
        <dbReference type="ARBA" id="ARBA00022801"/>
    </source>
</evidence>
<evidence type="ECO:0000313" key="4">
    <source>
        <dbReference type="EMBL" id="MFC0560330.1"/>
    </source>
</evidence>
<feature type="signal peptide" evidence="3">
    <location>
        <begin position="1"/>
        <end position="26"/>
    </location>
</feature>
<dbReference type="Pfam" id="PF00657">
    <property type="entry name" value="Lipase_GDSL"/>
    <property type="match status" value="1"/>
</dbReference>
<dbReference type="InterPro" id="IPR037459">
    <property type="entry name" value="RhgT-like"/>
</dbReference>
<dbReference type="InterPro" id="IPR036514">
    <property type="entry name" value="SGNH_hydro_sf"/>
</dbReference>
<sequence>MRKKLSLLCIAIFPIFIALSTVTAFATMTQEKEKSDHDKNKRSIYVVGDSTASNYASSLAPRAGWGQVFGELFDKKIAVKNHATSGRSSKSFIDEGRLTVVLNEIEKGDYLFIQFGHNDQKDDDPSRYTEPYTTYKSYLKQYIDGAYVKGAIPVLVTSVERRRFTDDGQARDSLGDYPKAMKELGEELNVPVIDLTEKSKEMYEEIGPEGTKNVFLWIEAGEHENYPNGVQDNTHFQENGARLIAQLVAEDIKKLQLKYLHSHLISK</sequence>
<evidence type="ECO:0000313" key="5">
    <source>
        <dbReference type="Proteomes" id="UP001589833"/>
    </source>
</evidence>
<dbReference type="CDD" id="cd01821">
    <property type="entry name" value="Rhamnogalacturan_acetylesterase_like"/>
    <property type="match status" value="1"/>
</dbReference>
<dbReference type="PANTHER" id="PTHR43695">
    <property type="entry name" value="PUTATIVE (AFU_ORTHOLOGUE AFUA_2G17250)-RELATED"/>
    <property type="match status" value="1"/>
</dbReference>
<dbReference type="PANTHER" id="PTHR43695:SF1">
    <property type="entry name" value="RHAMNOGALACTURONAN ACETYLESTERASE"/>
    <property type="match status" value="1"/>
</dbReference>
<dbReference type="Gene3D" id="3.40.50.1110">
    <property type="entry name" value="SGNH hydrolase"/>
    <property type="match status" value="1"/>
</dbReference>
<feature type="chain" id="PRO_5047459657" evidence="3">
    <location>
        <begin position="27"/>
        <end position="267"/>
    </location>
</feature>
<dbReference type="SUPFAM" id="SSF52266">
    <property type="entry name" value="SGNH hydrolase"/>
    <property type="match status" value="1"/>
</dbReference>
<dbReference type="RefSeq" id="WP_390186751.1">
    <property type="nucleotide sequence ID" value="NZ_JAQQWT010000061.1"/>
</dbReference>
<proteinExistence type="inferred from homology"/>
<dbReference type="Proteomes" id="UP001589833">
    <property type="component" value="Unassembled WGS sequence"/>
</dbReference>
<gene>
    <name evidence="4" type="ORF">ACFFH4_14950</name>
</gene>
<evidence type="ECO:0000256" key="3">
    <source>
        <dbReference type="SAM" id="SignalP"/>
    </source>
</evidence>
<keyword evidence="3" id="KW-0732">Signal</keyword>
<reference evidence="4 5" key="1">
    <citation type="submission" date="2024-09" db="EMBL/GenBank/DDBJ databases">
        <authorList>
            <person name="Sun Q."/>
            <person name="Mori K."/>
        </authorList>
    </citation>
    <scope>NUCLEOTIDE SEQUENCE [LARGE SCALE GENOMIC DNA]</scope>
    <source>
        <strain evidence="4 5">NCAIM B.02301</strain>
    </source>
</reference>
<protein>
    <submittedName>
        <fullName evidence="4">Rhamnogalacturonan acetylesterase</fullName>
    </submittedName>
</protein>